<keyword evidence="3" id="KW-1185">Reference proteome</keyword>
<feature type="transmembrane region" description="Helical" evidence="1">
    <location>
        <begin position="384"/>
        <end position="405"/>
    </location>
</feature>
<name>A0ABQ6PNK9_9BACT</name>
<proteinExistence type="predicted"/>
<dbReference type="Proteomes" id="UP001338309">
    <property type="component" value="Unassembled WGS sequence"/>
</dbReference>
<feature type="transmembrane region" description="Helical" evidence="1">
    <location>
        <begin position="115"/>
        <end position="134"/>
    </location>
</feature>
<feature type="transmembrane region" description="Helical" evidence="1">
    <location>
        <begin position="141"/>
        <end position="157"/>
    </location>
</feature>
<dbReference type="EMBL" id="BTPD01000006">
    <property type="protein sequence ID" value="GMQ29564.1"/>
    <property type="molecule type" value="Genomic_DNA"/>
</dbReference>
<evidence type="ECO:0000313" key="3">
    <source>
        <dbReference type="Proteomes" id="UP001338309"/>
    </source>
</evidence>
<feature type="transmembrane region" description="Helical" evidence="1">
    <location>
        <begin position="211"/>
        <end position="230"/>
    </location>
</feature>
<keyword evidence="1" id="KW-0472">Membrane</keyword>
<comment type="caution">
    <text evidence="2">The sequence shown here is derived from an EMBL/GenBank/DDBJ whole genome shotgun (WGS) entry which is preliminary data.</text>
</comment>
<reference evidence="2 3" key="1">
    <citation type="submission" date="2023-08" db="EMBL/GenBank/DDBJ databases">
        <title>Draft genome sequence of Algoriphagus confluentis.</title>
        <authorList>
            <person name="Takatani N."/>
            <person name="Hosokawa M."/>
            <person name="Sawabe T."/>
        </authorList>
    </citation>
    <scope>NUCLEOTIDE SEQUENCE [LARGE SCALE GENOMIC DNA]</scope>
    <source>
        <strain evidence="2 3">NBRC 111222</strain>
    </source>
</reference>
<feature type="transmembrane region" description="Helical" evidence="1">
    <location>
        <begin position="169"/>
        <end position="199"/>
    </location>
</feature>
<feature type="transmembrane region" description="Helical" evidence="1">
    <location>
        <begin position="412"/>
        <end position="430"/>
    </location>
</feature>
<evidence type="ECO:0000256" key="1">
    <source>
        <dbReference type="SAM" id="Phobius"/>
    </source>
</evidence>
<sequence>MFCFLILANVNRITNPRPLQKDSAEYLELSYHLAFNKTFSYDGVIPTNYREPISSFLNAVNIHLFTDIKDSIDVNQLGQNLNLVLQLTQINIFYLFLLYIGIWWLHFILTGSHSWMIFSAFIPMTYFSISTTYLKNLLSDLPSIVLFVFSACVLLLINREPKYWKSILLAILLGLLIMSKGVFYYLVPIYLFLMISLIWFKDESPFKIQKIKIFALSFLLTFLTILPWQLRNYIYLDDFSLTTRGGTILLLRAEMDQMNSVERVGMFYVFAPEVLKKVIFEKYFGYEKADYLDGGKLQRLNRDLEHDYRAIEAGDYNQLVSFLRRSMFISLPILQAEANLKGLDSDQYIKEESLKTIKNNWQSHILTSIPFAWKGLWFYKGNNLVFVLLIGLSYLVFFIMFIKSLIYWKIDYLIFFTLPMLVFFFHVLLTHNIPRYILPIVPFISLGLVLFLKEKFSVYRKSNLFKL</sequence>
<keyword evidence="1" id="KW-0812">Transmembrane</keyword>
<gene>
    <name evidence="2" type="ORF">Aconfl_22070</name>
</gene>
<feature type="transmembrane region" description="Helical" evidence="1">
    <location>
        <begin position="436"/>
        <end position="452"/>
    </location>
</feature>
<protein>
    <recommendedName>
        <fullName evidence="4">Glycosyltransferase RgtA/B/C/D-like domain-containing protein</fullName>
    </recommendedName>
</protein>
<keyword evidence="1" id="KW-1133">Transmembrane helix</keyword>
<evidence type="ECO:0000313" key="2">
    <source>
        <dbReference type="EMBL" id="GMQ29564.1"/>
    </source>
</evidence>
<organism evidence="2 3">
    <name type="scientific">Algoriphagus confluentis</name>
    <dbReference type="NCBI Taxonomy" id="1697556"/>
    <lineage>
        <taxon>Bacteria</taxon>
        <taxon>Pseudomonadati</taxon>
        <taxon>Bacteroidota</taxon>
        <taxon>Cytophagia</taxon>
        <taxon>Cytophagales</taxon>
        <taxon>Cyclobacteriaceae</taxon>
        <taxon>Algoriphagus</taxon>
    </lineage>
</organism>
<feature type="transmembrane region" description="Helical" evidence="1">
    <location>
        <begin position="92"/>
        <end position="109"/>
    </location>
</feature>
<evidence type="ECO:0008006" key="4">
    <source>
        <dbReference type="Google" id="ProtNLM"/>
    </source>
</evidence>
<accession>A0ABQ6PNK9</accession>